<evidence type="ECO:0000313" key="3">
    <source>
        <dbReference type="EMBL" id="CCL98211.1"/>
    </source>
</evidence>
<gene>
    <name evidence="3" type="ORF">FIBRA_00205</name>
</gene>
<evidence type="ECO:0000256" key="1">
    <source>
        <dbReference type="SAM" id="MobiDB-lite"/>
    </source>
</evidence>
<evidence type="ECO:0000259" key="2">
    <source>
        <dbReference type="Pfam" id="PF18126"/>
    </source>
</evidence>
<dbReference type="Pfam" id="PF18126">
    <property type="entry name" value="Mitoc_mL59"/>
    <property type="match status" value="1"/>
</dbReference>
<dbReference type="EMBL" id="HE796872">
    <property type="protein sequence ID" value="CCL98211.1"/>
    <property type="molecule type" value="Genomic_DNA"/>
</dbReference>
<dbReference type="Proteomes" id="UP000006352">
    <property type="component" value="Unassembled WGS sequence"/>
</dbReference>
<dbReference type="RefSeq" id="XP_012177494.1">
    <property type="nucleotide sequence ID" value="XM_012322104.1"/>
</dbReference>
<dbReference type="GO" id="GO:0005762">
    <property type="term" value="C:mitochondrial large ribosomal subunit"/>
    <property type="evidence" value="ECO:0007669"/>
    <property type="project" value="InterPro"/>
</dbReference>
<name>J7SBX7_9APHY</name>
<dbReference type="InterPro" id="IPR040922">
    <property type="entry name" value="Ribosomal_mL59_dom"/>
</dbReference>
<feature type="domain" description="Large ribosomal subunit protein mL59" evidence="2">
    <location>
        <begin position="5"/>
        <end position="171"/>
    </location>
</feature>
<sequence length="715" mass="79424">MAAFQALRKFRMHALSSTLRADPQLLQPRPKIQNPFLPHKNPESGCWAPPKYSLRRQAELIKHARSANMLHLLPPGPKLGPKDLASASTSMHTSQSTSPALMDQESWGQEIEWEGDVKEKEVPGAAIGNRLYAGKRRMFKGHKWERTSEKREETRKAMMQSMPQRIERFKNAFNDEVHQSGGFLNPTGDKGDIFSRHSSWLLKTEDLLSATSPPRQYIILVIGNPTYHELSPLFLSGYYAQSLVIIASHQPPNIPHIVMPALRILRLASPLTTETTGAARFASVLAWAEHSSYDWRKYGGSGASEQSEEEDHWELFGEHLSPNLPHPPRSRYRRNPSISHPSFPQETCINRPFDAVLNFLPTNILDSEHAVLKHIILTSTISRPFLDDIAMEEAYPVNGILGRCRSMMNALRDHKRARNVLVNPHRVRGGHFTPVVPNAQIHVSSAAPHIVHLIPHFPAEQSQTTQRVVEGIETFISASAYATQLDTEMGIDVRALNPARSYIMQTSTFGATLDCSFSHLNTDTLSAGQADDQWGCEWTVADVVLCGALDNIMIADSGRTSAFMGRAWISGPGDIVLAPNSRMTSFPSPPIFSRGVSNHDLRISEVWGGSEGAGALEIARHLANLGDGQRPESLISDYSTSCERHVAEQPLAPFQETDGQSSEVIGKLSAEPVALTVKPTVPLQSRPSVRKMQQSLLSGWKDVSAWHFRRRGKTI</sequence>
<feature type="compositionally biased region" description="Polar residues" evidence="1">
    <location>
        <begin position="86"/>
        <end position="99"/>
    </location>
</feature>
<dbReference type="GO" id="GO:0003735">
    <property type="term" value="F:structural constituent of ribosome"/>
    <property type="evidence" value="ECO:0007669"/>
    <property type="project" value="InterPro"/>
</dbReference>
<keyword evidence="4" id="KW-1185">Reference proteome</keyword>
<dbReference type="HOGENOM" id="CLU_386364_0_0_1"/>
<dbReference type="PANTHER" id="PTHR28041:SF1">
    <property type="entry name" value="LARGE RIBOSOMAL SUBUNIT PROTEIN ML59"/>
    <property type="match status" value="1"/>
</dbReference>
<dbReference type="GeneID" id="24093122"/>
<feature type="region of interest" description="Disordered" evidence="1">
    <location>
        <begin position="75"/>
        <end position="103"/>
    </location>
</feature>
<evidence type="ECO:0000313" key="4">
    <source>
        <dbReference type="Proteomes" id="UP000006352"/>
    </source>
</evidence>
<accession>J7SBX7</accession>
<proteinExistence type="predicted"/>
<dbReference type="InterPro" id="IPR037507">
    <property type="entry name" value="Ribosomal_mL59"/>
</dbReference>
<protein>
    <recommendedName>
        <fullName evidence="2">Large ribosomal subunit protein mL59 domain-containing protein</fullName>
    </recommendedName>
</protein>
<dbReference type="STRING" id="599839.J7SBX7"/>
<dbReference type="AlphaFoldDB" id="J7SBX7"/>
<organism evidence="3 4">
    <name type="scientific">Fibroporia radiculosa</name>
    <dbReference type="NCBI Taxonomy" id="599839"/>
    <lineage>
        <taxon>Eukaryota</taxon>
        <taxon>Fungi</taxon>
        <taxon>Dikarya</taxon>
        <taxon>Basidiomycota</taxon>
        <taxon>Agaricomycotina</taxon>
        <taxon>Agaricomycetes</taxon>
        <taxon>Polyporales</taxon>
        <taxon>Fibroporiaceae</taxon>
        <taxon>Fibroporia</taxon>
    </lineage>
</organism>
<dbReference type="PANTHER" id="PTHR28041">
    <property type="entry name" value="54S RIBOSOMAL PROTEIN L25, MITOCHONDRIAL"/>
    <property type="match status" value="1"/>
</dbReference>
<reference evidence="3 4" key="1">
    <citation type="journal article" date="2012" name="Appl. Environ. Microbiol.">
        <title>Short-read sequencing for genomic analysis of the brown rot fungus Fibroporia radiculosa.</title>
        <authorList>
            <person name="Tang J.D."/>
            <person name="Perkins A.D."/>
            <person name="Sonstegard T.S."/>
            <person name="Schroeder S.G."/>
            <person name="Burgess S.C."/>
            <person name="Diehl S.V."/>
        </authorList>
    </citation>
    <scope>NUCLEOTIDE SEQUENCE [LARGE SCALE GENOMIC DNA]</scope>
    <source>
        <strain evidence="3 4">TFFH 294</strain>
    </source>
</reference>
<feature type="region of interest" description="Disordered" evidence="1">
    <location>
        <begin position="21"/>
        <end position="43"/>
    </location>
</feature>
<dbReference type="OrthoDB" id="3265311at2759"/>
<dbReference type="InParanoid" id="J7SBX7"/>